<feature type="binding site" evidence="2">
    <location>
        <position position="165"/>
    </location>
    <ligand>
        <name>Mn(2+)</name>
        <dbReference type="ChEBI" id="CHEBI:29035"/>
        <label>2</label>
    </ligand>
</feature>
<dbReference type="PIRSF" id="PIRSF005962">
    <property type="entry name" value="Pept_M20D_amidohydro"/>
    <property type="match status" value="1"/>
</dbReference>
<dbReference type="RefSeq" id="WP_114187550.1">
    <property type="nucleotide sequence ID" value="NZ_BJYU01000041.1"/>
</dbReference>
<protein>
    <submittedName>
        <fullName evidence="4">Amidohydrolase</fullName>
    </submittedName>
</protein>
<dbReference type="PANTHER" id="PTHR11014">
    <property type="entry name" value="PEPTIDASE M20 FAMILY MEMBER"/>
    <property type="match status" value="1"/>
</dbReference>
<sequence>MPIINRVADLADEITAWRRDFHENPELLFDVHRTAGIVADKLRAFGCDEVVTGLGQTGVVGVIKGRATGSGKVIGLRADMDALPIVEATNVPYKSKTPGLMHACGHDGHTAMLLGAAKYLAETRNFDGTAVVIFQPAEEGGGGGDAMVKDGLMERFGVQEVYGMHNMPGMPLGHFAIRPGAMMAAADRFTITIEGKGGHAARPHDGIDTVVVAAHVITSLQTIASRNVDPLESAVVSVCSVKAGDAFNVIPQTATLLGTVRTLSPAVQDLCEARIATIAQNVCAAFGATATVDYVRGYPVTMNDPAKTAFMVEVAKALVGEQAVDTTPPPMMGAEDFSFMLNERPGAYIFVGNGESAGLHHEAYNFNDEAAPYGVSLWAKIIETGMPAR</sequence>
<accession>A0A512BU17</accession>
<feature type="binding site" evidence="2">
    <location>
        <position position="104"/>
    </location>
    <ligand>
        <name>Mn(2+)</name>
        <dbReference type="ChEBI" id="CHEBI:29035"/>
        <label>2</label>
    </ligand>
</feature>
<dbReference type="FunFam" id="3.30.70.360:FF:000001">
    <property type="entry name" value="N-acetyldiaminopimelate deacetylase"/>
    <property type="match status" value="1"/>
</dbReference>
<evidence type="ECO:0000256" key="1">
    <source>
        <dbReference type="ARBA" id="ARBA00022801"/>
    </source>
</evidence>
<feature type="binding site" evidence="2">
    <location>
        <position position="106"/>
    </location>
    <ligand>
        <name>Mn(2+)</name>
        <dbReference type="ChEBI" id="CHEBI:29035"/>
        <label>2</label>
    </ligand>
</feature>
<dbReference type="Proteomes" id="UP000321085">
    <property type="component" value="Unassembled WGS sequence"/>
</dbReference>
<keyword evidence="5" id="KW-1185">Reference proteome</keyword>
<evidence type="ECO:0000313" key="5">
    <source>
        <dbReference type="Proteomes" id="UP000321085"/>
    </source>
</evidence>
<dbReference type="SUPFAM" id="SSF53187">
    <property type="entry name" value="Zn-dependent exopeptidases"/>
    <property type="match status" value="1"/>
</dbReference>
<dbReference type="GO" id="GO:0046872">
    <property type="term" value="F:metal ion binding"/>
    <property type="evidence" value="ECO:0007669"/>
    <property type="project" value="UniProtKB-KW"/>
</dbReference>
<dbReference type="NCBIfam" id="TIGR01891">
    <property type="entry name" value="amidohydrolases"/>
    <property type="match status" value="1"/>
</dbReference>
<feature type="binding site" evidence="2">
    <location>
        <position position="139"/>
    </location>
    <ligand>
        <name>Mn(2+)</name>
        <dbReference type="ChEBI" id="CHEBI:29035"/>
        <label>2</label>
    </ligand>
</feature>
<dbReference type="InterPro" id="IPR011650">
    <property type="entry name" value="Peptidase_M20_dimer"/>
</dbReference>
<dbReference type="Pfam" id="PF07687">
    <property type="entry name" value="M20_dimer"/>
    <property type="match status" value="1"/>
</dbReference>
<keyword evidence="1 4" id="KW-0378">Hydrolase</keyword>
<dbReference type="AlphaFoldDB" id="A0A512BU17"/>
<comment type="caution">
    <text evidence="4">The sequence shown here is derived from an EMBL/GenBank/DDBJ whole genome shotgun (WGS) entry which is preliminary data.</text>
</comment>
<feature type="domain" description="Peptidase M20 dimerisation" evidence="3">
    <location>
        <begin position="188"/>
        <end position="282"/>
    </location>
</feature>
<feature type="binding site" evidence="2">
    <location>
        <position position="360"/>
    </location>
    <ligand>
        <name>Mn(2+)</name>
        <dbReference type="ChEBI" id="CHEBI:29035"/>
        <label>2</label>
    </ligand>
</feature>
<organism evidence="4 5">
    <name type="scientific">Microvirga aerophila</name>
    <dbReference type="NCBI Taxonomy" id="670291"/>
    <lineage>
        <taxon>Bacteria</taxon>
        <taxon>Pseudomonadati</taxon>
        <taxon>Pseudomonadota</taxon>
        <taxon>Alphaproteobacteria</taxon>
        <taxon>Hyphomicrobiales</taxon>
        <taxon>Methylobacteriaceae</taxon>
        <taxon>Microvirga</taxon>
    </lineage>
</organism>
<dbReference type="OrthoDB" id="9777385at2"/>
<dbReference type="Pfam" id="PF01546">
    <property type="entry name" value="Peptidase_M20"/>
    <property type="match status" value="1"/>
</dbReference>
<name>A0A512BU17_9HYPH</name>
<dbReference type="InterPro" id="IPR002933">
    <property type="entry name" value="Peptidase_M20"/>
</dbReference>
<comment type="cofactor">
    <cofactor evidence="2">
        <name>Mn(2+)</name>
        <dbReference type="ChEBI" id="CHEBI:29035"/>
    </cofactor>
    <text evidence="2">The Mn(2+) ion enhances activity.</text>
</comment>
<keyword evidence="2" id="KW-0479">Metal-binding</keyword>
<dbReference type="GO" id="GO:0019877">
    <property type="term" value="P:diaminopimelate biosynthetic process"/>
    <property type="evidence" value="ECO:0007669"/>
    <property type="project" value="UniProtKB-ARBA"/>
</dbReference>
<gene>
    <name evidence="4" type="ORF">MAE02_31200</name>
</gene>
<dbReference type="CDD" id="cd05666">
    <property type="entry name" value="M20_Acy1-like"/>
    <property type="match status" value="1"/>
</dbReference>
<evidence type="ECO:0000256" key="2">
    <source>
        <dbReference type="PIRSR" id="PIRSR005962-1"/>
    </source>
</evidence>
<dbReference type="SUPFAM" id="SSF55031">
    <property type="entry name" value="Bacterial exopeptidase dimerisation domain"/>
    <property type="match status" value="1"/>
</dbReference>
<dbReference type="Gene3D" id="3.30.70.360">
    <property type="match status" value="1"/>
</dbReference>
<evidence type="ECO:0000259" key="3">
    <source>
        <dbReference type="Pfam" id="PF07687"/>
    </source>
</evidence>
<dbReference type="InterPro" id="IPR017439">
    <property type="entry name" value="Amidohydrolase"/>
</dbReference>
<dbReference type="InterPro" id="IPR036264">
    <property type="entry name" value="Bact_exopeptidase_dim_dom"/>
</dbReference>
<keyword evidence="2" id="KW-0464">Manganese</keyword>
<dbReference type="GO" id="GO:0050118">
    <property type="term" value="F:N-acetyldiaminopimelate deacetylase activity"/>
    <property type="evidence" value="ECO:0007669"/>
    <property type="project" value="UniProtKB-ARBA"/>
</dbReference>
<reference evidence="4 5" key="1">
    <citation type="submission" date="2019-07" db="EMBL/GenBank/DDBJ databases">
        <title>Whole genome shotgun sequence of Microvirga aerophila NBRC 106136.</title>
        <authorList>
            <person name="Hosoyama A."/>
            <person name="Uohara A."/>
            <person name="Ohji S."/>
            <person name="Ichikawa N."/>
        </authorList>
    </citation>
    <scope>NUCLEOTIDE SEQUENCE [LARGE SCALE GENOMIC DNA]</scope>
    <source>
        <strain evidence="4 5">NBRC 106136</strain>
    </source>
</reference>
<dbReference type="PANTHER" id="PTHR11014:SF63">
    <property type="entry name" value="METALLOPEPTIDASE, PUTATIVE (AFU_ORTHOLOGUE AFUA_6G09600)-RELATED"/>
    <property type="match status" value="1"/>
</dbReference>
<dbReference type="EMBL" id="BJYU01000041">
    <property type="protein sequence ID" value="GEO15424.1"/>
    <property type="molecule type" value="Genomic_DNA"/>
</dbReference>
<evidence type="ECO:0000313" key="4">
    <source>
        <dbReference type="EMBL" id="GEO15424.1"/>
    </source>
</evidence>
<dbReference type="Gene3D" id="3.40.630.10">
    <property type="entry name" value="Zn peptidases"/>
    <property type="match status" value="1"/>
</dbReference>
<proteinExistence type="predicted"/>